<sequence length="178" mass="21595">MISIQRIHTTDKEYYCFVENLFTKAFPKNERRDITLQREYTDGNKLFYNNILLAENEPVGFISYWNFGKFFYVEHFAIHETIRNHKYGQKALCELEEMLKGAIILEVELPEDEISKRRINFYQRLGFLLWENEYMQPPYREGDNYLPMKLMAKGELNSRTDFELIKKTLYREVYQIEL</sequence>
<feature type="domain" description="N-acetyltransferase" evidence="1">
    <location>
        <begin position="5"/>
        <end position="153"/>
    </location>
</feature>
<dbReference type="InterPro" id="IPR016181">
    <property type="entry name" value="Acyl_CoA_acyltransferase"/>
</dbReference>
<keyword evidence="3" id="KW-1185">Reference proteome</keyword>
<evidence type="ECO:0000313" key="3">
    <source>
        <dbReference type="Proteomes" id="UP000184509"/>
    </source>
</evidence>
<dbReference type="GO" id="GO:0016747">
    <property type="term" value="F:acyltransferase activity, transferring groups other than amino-acyl groups"/>
    <property type="evidence" value="ECO:0007669"/>
    <property type="project" value="InterPro"/>
</dbReference>
<dbReference type="RefSeq" id="WP_073401678.1">
    <property type="nucleotide sequence ID" value="NZ_FQTV01000009.1"/>
</dbReference>
<dbReference type="CDD" id="cd04301">
    <property type="entry name" value="NAT_SF"/>
    <property type="match status" value="1"/>
</dbReference>
<dbReference type="Proteomes" id="UP000184509">
    <property type="component" value="Unassembled WGS sequence"/>
</dbReference>
<dbReference type="PROSITE" id="PS51186">
    <property type="entry name" value="GNAT"/>
    <property type="match status" value="1"/>
</dbReference>
<dbReference type="STRING" id="1297750.SAMN05444405_10974"/>
<dbReference type="EMBL" id="FQTV01000009">
    <property type="protein sequence ID" value="SHF48725.1"/>
    <property type="molecule type" value="Genomic_DNA"/>
</dbReference>
<protein>
    <submittedName>
        <fullName evidence="2">Acetyltransferase (GNAT) domain-containing protein</fullName>
    </submittedName>
</protein>
<keyword evidence="2" id="KW-0808">Transferase</keyword>
<dbReference type="OrthoDB" id="9127144at2"/>
<dbReference type="Pfam" id="PF00583">
    <property type="entry name" value="Acetyltransf_1"/>
    <property type="match status" value="1"/>
</dbReference>
<dbReference type="InterPro" id="IPR000182">
    <property type="entry name" value="GNAT_dom"/>
</dbReference>
<evidence type="ECO:0000313" key="2">
    <source>
        <dbReference type="EMBL" id="SHF48725.1"/>
    </source>
</evidence>
<name>A0A1M5C231_9BACE</name>
<dbReference type="Gene3D" id="3.40.630.30">
    <property type="match status" value="1"/>
</dbReference>
<gene>
    <name evidence="2" type="ORF">SAMN05444405_10974</name>
</gene>
<dbReference type="AlphaFoldDB" id="A0A1M5C231"/>
<accession>A0A1M5C231</accession>
<reference evidence="2 3" key="1">
    <citation type="submission" date="2016-11" db="EMBL/GenBank/DDBJ databases">
        <authorList>
            <person name="Jaros S."/>
            <person name="Januszkiewicz K."/>
            <person name="Wedrychowicz H."/>
        </authorList>
    </citation>
    <scope>NUCLEOTIDE SEQUENCE [LARGE SCALE GENOMIC DNA]</scope>
    <source>
        <strain evidence="2 3">DSM 26991</strain>
    </source>
</reference>
<proteinExistence type="predicted"/>
<dbReference type="SUPFAM" id="SSF55729">
    <property type="entry name" value="Acyl-CoA N-acyltransferases (Nat)"/>
    <property type="match status" value="1"/>
</dbReference>
<evidence type="ECO:0000259" key="1">
    <source>
        <dbReference type="PROSITE" id="PS51186"/>
    </source>
</evidence>
<organism evidence="2 3">
    <name type="scientific">Bacteroides luti</name>
    <dbReference type="NCBI Taxonomy" id="1297750"/>
    <lineage>
        <taxon>Bacteria</taxon>
        <taxon>Pseudomonadati</taxon>
        <taxon>Bacteroidota</taxon>
        <taxon>Bacteroidia</taxon>
        <taxon>Bacteroidales</taxon>
        <taxon>Bacteroidaceae</taxon>
        <taxon>Bacteroides</taxon>
    </lineage>
</organism>